<evidence type="ECO:0000313" key="3">
    <source>
        <dbReference type="Proteomes" id="UP001500340"/>
    </source>
</evidence>
<gene>
    <name evidence="2" type="ORF">GCM10008933_30700</name>
</gene>
<evidence type="ECO:0000259" key="1">
    <source>
        <dbReference type="Pfam" id="PF09851"/>
    </source>
</evidence>
<reference evidence="2 3" key="1">
    <citation type="journal article" date="2019" name="Int. J. Syst. Evol. Microbiol.">
        <title>The Global Catalogue of Microorganisms (GCM) 10K type strain sequencing project: providing services to taxonomists for standard genome sequencing and annotation.</title>
        <authorList>
            <consortium name="The Broad Institute Genomics Platform"/>
            <consortium name="The Broad Institute Genome Sequencing Center for Infectious Disease"/>
            <person name="Wu L."/>
            <person name="Ma J."/>
        </authorList>
    </citation>
    <scope>NUCLEOTIDE SEQUENCE [LARGE SCALE GENOMIC DNA]</scope>
    <source>
        <strain evidence="2 3">JCM 12774</strain>
    </source>
</reference>
<dbReference type="Pfam" id="PF09851">
    <property type="entry name" value="SHOCT"/>
    <property type="match status" value="1"/>
</dbReference>
<comment type="caution">
    <text evidence="2">The sequence shown here is derived from an EMBL/GenBank/DDBJ whole genome shotgun (WGS) entry which is preliminary data.</text>
</comment>
<sequence>MSKLYNALTDRVNKREVMDWAEGLNGLVAVTKSNVYLVRGGFMEKEKVKTYILRGITSIQAKRPTTFTNGHFQIISSGVGDKTSRYGTINYALDENTVMIRSNFDHFLRLEQLIYKIQSEPQVVIANSVQEVQKEEDTFVMLEKLKKLREMSAITEAEYEEKRKELLSRI</sequence>
<dbReference type="InterPro" id="IPR018649">
    <property type="entry name" value="SHOCT"/>
</dbReference>
<organism evidence="2 3">
    <name type="scientific">Paenibacillus motobuensis</name>
    <dbReference type="NCBI Taxonomy" id="295324"/>
    <lineage>
        <taxon>Bacteria</taxon>
        <taxon>Bacillati</taxon>
        <taxon>Bacillota</taxon>
        <taxon>Bacilli</taxon>
        <taxon>Bacillales</taxon>
        <taxon>Paenibacillaceae</taxon>
        <taxon>Paenibacillus</taxon>
    </lineage>
</organism>
<name>A0ABN0YJS2_9BACL</name>
<accession>A0ABN0YJS2</accession>
<dbReference type="Proteomes" id="UP001500340">
    <property type="component" value="Unassembled WGS sequence"/>
</dbReference>
<dbReference type="EMBL" id="BAAACX010000013">
    <property type="protein sequence ID" value="GAA0397948.1"/>
    <property type="molecule type" value="Genomic_DNA"/>
</dbReference>
<proteinExistence type="predicted"/>
<evidence type="ECO:0000313" key="2">
    <source>
        <dbReference type="EMBL" id="GAA0397948.1"/>
    </source>
</evidence>
<feature type="domain" description="SHOCT" evidence="1">
    <location>
        <begin position="142"/>
        <end position="167"/>
    </location>
</feature>
<keyword evidence="3" id="KW-1185">Reference proteome</keyword>
<protein>
    <recommendedName>
        <fullName evidence="1">SHOCT domain-containing protein</fullName>
    </recommendedName>
</protein>
<dbReference type="RefSeq" id="WP_343862684.1">
    <property type="nucleotide sequence ID" value="NZ_BAAACX010000013.1"/>
</dbReference>